<proteinExistence type="inferred from homology"/>
<dbReference type="Pfam" id="PF02369">
    <property type="entry name" value="Big_1"/>
    <property type="match status" value="1"/>
</dbReference>
<dbReference type="AlphaFoldDB" id="A0A4Q9F3B9"/>
<dbReference type="InterPro" id="IPR013783">
    <property type="entry name" value="Ig-like_fold"/>
</dbReference>
<protein>
    <recommendedName>
        <fullName evidence="2">Big-1 domain-containing protein</fullName>
    </recommendedName>
</protein>
<gene>
    <name evidence="3" type="ORF">EYY89_00365</name>
</gene>
<feature type="domain" description="Big-1" evidence="2">
    <location>
        <begin position="1"/>
        <end position="67"/>
    </location>
</feature>
<name>A0A4Q9F3B9_9GAMM</name>
<organism evidence="3 4">
    <name type="scientific">Hafnia paralvei</name>
    <dbReference type="NCBI Taxonomy" id="546367"/>
    <lineage>
        <taxon>Bacteria</taxon>
        <taxon>Pseudomonadati</taxon>
        <taxon>Pseudomonadota</taxon>
        <taxon>Gammaproteobacteria</taxon>
        <taxon>Enterobacterales</taxon>
        <taxon>Hafniaceae</taxon>
        <taxon>Hafnia</taxon>
    </lineage>
</organism>
<evidence type="ECO:0000259" key="2">
    <source>
        <dbReference type="PROSITE" id="PS51127"/>
    </source>
</evidence>
<dbReference type="InterPro" id="IPR003344">
    <property type="entry name" value="Big_1_dom"/>
</dbReference>
<dbReference type="RefSeq" id="WP_130958776.1">
    <property type="nucleotide sequence ID" value="NZ_SITD01000008.1"/>
</dbReference>
<dbReference type="Gene3D" id="2.60.40.10">
    <property type="entry name" value="Immunoglobulins"/>
    <property type="match status" value="1"/>
</dbReference>
<evidence type="ECO:0000256" key="1">
    <source>
        <dbReference type="ARBA" id="ARBA00010116"/>
    </source>
</evidence>
<feature type="non-terminal residue" evidence="3">
    <location>
        <position position="1"/>
    </location>
</feature>
<dbReference type="EMBL" id="SITD01000008">
    <property type="protein sequence ID" value="TBM33061.1"/>
    <property type="molecule type" value="Genomic_DNA"/>
</dbReference>
<evidence type="ECO:0000313" key="3">
    <source>
        <dbReference type="EMBL" id="TBM33061.1"/>
    </source>
</evidence>
<dbReference type="Proteomes" id="UP000293380">
    <property type="component" value="Unassembled WGS sequence"/>
</dbReference>
<comment type="caution">
    <text evidence="3">The sequence shown here is derived from an EMBL/GenBank/DDBJ whole genome shotgun (WGS) entry which is preliminary data.</text>
</comment>
<dbReference type="PROSITE" id="PS51127">
    <property type="entry name" value="BIG1"/>
    <property type="match status" value="1"/>
</dbReference>
<evidence type="ECO:0000313" key="4">
    <source>
        <dbReference type="Proteomes" id="UP000293380"/>
    </source>
</evidence>
<dbReference type="InterPro" id="IPR008964">
    <property type="entry name" value="Invasin/intimin_cell_adhesion"/>
</dbReference>
<dbReference type="SUPFAM" id="SSF49373">
    <property type="entry name" value="Invasin/intimin cell-adhesion fragments"/>
    <property type="match status" value="1"/>
</dbReference>
<feature type="non-terminal residue" evidence="3">
    <location>
        <position position="67"/>
    </location>
</feature>
<comment type="similarity">
    <text evidence="1">Belongs to the intimin/invasin family.</text>
</comment>
<accession>A0A4Q9F3B9</accession>
<sequence>VANGTATNQATATVVDANGNPLSGVEVIWSQDGSALLGASPKTDATGQTTVTFTDTKAQTVNITATV</sequence>
<reference evidence="3 4" key="1">
    <citation type="submission" date="2019-02" db="EMBL/GenBank/DDBJ databases">
        <title>Comparative genomic analysis of the Hafnia genus genomes.</title>
        <authorList>
            <person name="Zhiqiu Y."/>
            <person name="Chao Y."/>
            <person name="Yuhui D."/>
            <person name="Di H."/>
            <person name="Bin L."/>
        </authorList>
    </citation>
    <scope>NUCLEOTIDE SEQUENCE [LARGE SCALE GENOMIC DNA]</scope>
    <source>
        <strain evidence="3 4">PCM_1194</strain>
    </source>
</reference>